<evidence type="ECO:0000313" key="3">
    <source>
        <dbReference type="Proteomes" id="UP000289257"/>
    </source>
</evidence>
<reference evidence="2" key="1">
    <citation type="submission" date="2019-01" db="EMBL/GenBank/DDBJ databases">
        <title>Genomic signatures and co-occurrence patterns of the ultra-small Saccharimodia (Patescibacteria phylum) suggest a symbiotic lifestyle.</title>
        <authorList>
            <person name="Lemos L."/>
            <person name="Medeiros J."/>
            <person name="Andreote F."/>
            <person name="Fernandes G."/>
            <person name="Varani A."/>
            <person name="Oliveira G."/>
            <person name="Pylro V."/>
        </authorList>
    </citation>
    <scope>NUCLEOTIDE SEQUENCE [LARGE SCALE GENOMIC DNA]</scope>
    <source>
        <strain evidence="2">AMD02</strain>
    </source>
</reference>
<dbReference type="AlphaFoldDB" id="A0A4Q0AHR4"/>
<evidence type="ECO:0000256" key="1">
    <source>
        <dbReference type="SAM" id="SignalP"/>
    </source>
</evidence>
<protein>
    <recommendedName>
        <fullName evidence="4">Methanolan biosynthesis EpsI domain-containing protein</fullName>
    </recommendedName>
</protein>
<evidence type="ECO:0000313" key="2">
    <source>
        <dbReference type="EMBL" id="RWZ78664.1"/>
    </source>
</evidence>
<dbReference type="Proteomes" id="UP000289257">
    <property type="component" value="Unassembled WGS sequence"/>
</dbReference>
<feature type="signal peptide" evidence="1">
    <location>
        <begin position="1"/>
        <end position="26"/>
    </location>
</feature>
<gene>
    <name evidence="2" type="ORF">EOT05_02860</name>
</gene>
<accession>A0A4Q0AHR4</accession>
<evidence type="ECO:0008006" key="4">
    <source>
        <dbReference type="Google" id="ProtNLM"/>
    </source>
</evidence>
<dbReference type="EMBL" id="SCKX01000001">
    <property type="protein sequence ID" value="RWZ78664.1"/>
    <property type="molecule type" value="Genomic_DNA"/>
</dbReference>
<feature type="chain" id="PRO_5020329093" description="Methanolan biosynthesis EpsI domain-containing protein" evidence="1">
    <location>
        <begin position="27"/>
        <end position="227"/>
    </location>
</feature>
<name>A0A4Q0AHR4_9BACT</name>
<sequence>MRNNKRLKIILVSLLLIMMIAGMALAAFAVFLPQNNKRPVQPATAPLPGSMVALDKAPSLQTCKLLSNAQIQSSLGASVTTLTNGKRQAVVANTGKIAENCEYVFKTSTSTNNSLALQTYVYDTADQSAKSKEVMGPEWVQLTYTKKPSYFNQDTKSDSSSDISTLRVIVGAYNYLFVMRQEKGKTTFGELEARAILVSLSEKANFALTTPVDPNAPPAPNVPDKKV</sequence>
<keyword evidence="1" id="KW-0732">Signal</keyword>
<keyword evidence="3" id="KW-1185">Reference proteome</keyword>
<comment type="caution">
    <text evidence="2">The sequence shown here is derived from an EMBL/GenBank/DDBJ whole genome shotgun (WGS) entry which is preliminary data.</text>
</comment>
<organism evidence="2 3">
    <name type="scientific">Candidatus Microsaccharimonas sossegonensis</name>
    <dbReference type="NCBI Taxonomy" id="2506948"/>
    <lineage>
        <taxon>Bacteria</taxon>
        <taxon>Candidatus Saccharimonadota</taxon>
        <taxon>Candidatus Saccharimonadia</taxon>
        <taxon>Candidatus Saccharimonadales</taxon>
        <taxon>Candidatus Saccharimonadaceae</taxon>
        <taxon>Candidatus Microsaccharimonas</taxon>
    </lineage>
</organism>
<proteinExistence type="predicted"/>